<organism evidence="1">
    <name type="scientific">Aquilaria malaccensis</name>
    <dbReference type="NCBI Taxonomy" id="223753"/>
    <lineage>
        <taxon>Eukaryota</taxon>
        <taxon>Viridiplantae</taxon>
        <taxon>Streptophyta</taxon>
        <taxon>Embryophyta</taxon>
        <taxon>Tracheophyta</taxon>
        <taxon>Spermatophyta</taxon>
        <taxon>Magnoliopsida</taxon>
        <taxon>eudicotyledons</taxon>
        <taxon>Gunneridae</taxon>
        <taxon>Pentapetalae</taxon>
        <taxon>rosids</taxon>
        <taxon>malvids</taxon>
        <taxon>Malvales</taxon>
        <taxon>Thymelaeaceae</taxon>
        <taxon>Aquilaria</taxon>
    </lineage>
</organism>
<dbReference type="EMBL" id="MK751331">
    <property type="protein sequence ID" value="QDF43965.1"/>
    <property type="molecule type" value="mRNA"/>
</dbReference>
<name>A0A4Y6GLI0_9ROSI</name>
<evidence type="ECO:0000313" key="1">
    <source>
        <dbReference type="EMBL" id="QDF43965.1"/>
    </source>
</evidence>
<dbReference type="AlphaFoldDB" id="A0A4Y6GLI0"/>
<sequence length="46" mass="5541">MFLWSNFTIEVLLWSNFMHRPSSSTLLPFEHFPMKPVSNFSYSNWS</sequence>
<accession>A0A4Y6GLI0</accession>
<protein>
    <submittedName>
        <fullName evidence="1">Uncharacterized protein</fullName>
    </submittedName>
</protein>
<reference evidence="1" key="1">
    <citation type="submission" date="2019-04" db="EMBL/GenBank/DDBJ databases">
        <authorList>
            <person name="Islam M.R."/>
            <person name="Banu S."/>
        </authorList>
    </citation>
    <scope>NUCLEOTIDE SEQUENCE</scope>
    <source>
        <strain evidence="1">TDF-30</strain>
    </source>
</reference>
<proteinExistence type="evidence at transcript level"/>